<dbReference type="Proteomes" id="UP000192796">
    <property type="component" value="Unassembled WGS sequence"/>
</dbReference>
<dbReference type="EMBL" id="LVYD01000024">
    <property type="protein sequence ID" value="OQP65466.1"/>
    <property type="molecule type" value="Genomic_DNA"/>
</dbReference>
<evidence type="ECO:0000313" key="2">
    <source>
        <dbReference type="Proteomes" id="UP000192796"/>
    </source>
</evidence>
<accession>A0A1V9G4S6</accession>
<proteinExistence type="predicted"/>
<dbReference type="STRING" id="1703345.A3860_17530"/>
<evidence type="ECO:0000313" key="1">
    <source>
        <dbReference type="EMBL" id="OQP65466.1"/>
    </source>
</evidence>
<gene>
    <name evidence="1" type="ORF">A3860_17530</name>
</gene>
<dbReference type="AlphaFoldDB" id="A0A1V9G4S6"/>
<organism evidence="1 2">
    <name type="scientific">Niastella vici</name>
    <dbReference type="NCBI Taxonomy" id="1703345"/>
    <lineage>
        <taxon>Bacteria</taxon>
        <taxon>Pseudomonadati</taxon>
        <taxon>Bacteroidota</taxon>
        <taxon>Chitinophagia</taxon>
        <taxon>Chitinophagales</taxon>
        <taxon>Chitinophagaceae</taxon>
        <taxon>Niastella</taxon>
    </lineage>
</organism>
<name>A0A1V9G4S6_9BACT</name>
<comment type="caution">
    <text evidence="1">The sequence shown here is derived from an EMBL/GenBank/DDBJ whole genome shotgun (WGS) entry which is preliminary data.</text>
</comment>
<sequence>MSSKNSCHLGLPAMRTGVLQTTIKNCTQLKNIRFTQQPYYRELFLQYNQLVRLLQILDQMEEVLATLVENKAIGSEVLYKEPHRLAGIILNAGLQDITNQCAPQRPDDFAHSIHLQHILQQIRMLKSNTVTLQVDLL</sequence>
<protein>
    <submittedName>
        <fullName evidence="1">Uncharacterized protein</fullName>
    </submittedName>
</protein>
<reference evidence="1 2" key="1">
    <citation type="submission" date="2016-03" db="EMBL/GenBank/DDBJ databases">
        <title>Niastella vici sp. nov., isolated from farmland soil.</title>
        <authorList>
            <person name="Chen L."/>
            <person name="Wang D."/>
            <person name="Yang S."/>
            <person name="Wang G."/>
        </authorList>
    </citation>
    <scope>NUCLEOTIDE SEQUENCE [LARGE SCALE GENOMIC DNA]</scope>
    <source>
        <strain evidence="1 2">DJ57</strain>
    </source>
</reference>
<keyword evidence="2" id="KW-1185">Reference proteome</keyword>